<keyword evidence="1" id="KW-1133">Transmembrane helix</keyword>
<reference evidence="2 3" key="1">
    <citation type="journal article" date="2012" name="J. Bacteriol.">
        <title>Complete genome sequences of Desulfosporosinus orientis DSM765T, Desulfosporosinus youngiae DSM17734T, Desulfosporosinus meridiei DSM13257T, and Desulfosporosinus acidiphilus DSM22704T.</title>
        <authorList>
            <person name="Pester M."/>
            <person name="Brambilla E."/>
            <person name="Alazard D."/>
            <person name="Rattei T."/>
            <person name="Weinmaier T."/>
            <person name="Han J."/>
            <person name="Lucas S."/>
            <person name="Lapidus A."/>
            <person name="Cheng J.F."/>
            <person name="Goodwin L."/>
            <person name="Pitluck S."/>
            <person name="Peters L."/>
            <person name="Ovchinnikova G."/>
            <person name="Teshima H."/>
            <person name="Detter J.C."/>
            <person name="Han C.S."/>
            <person name="Tapia R."/>
            <person name="Land M.L."/>
            <person name="Hauser L."/>
            <person name="Kyrpides N.C."/>
            <person name="Ivanova N.N."/>
            <person name="Pagani I."/>
            <person name="Huntmann M."/>
            <person name="Wei C.L."/>
            <person name="Davenport K.W."/>
            <person name="Daligault H."/>
            <person name="Chain P.S."/>
            <person name="Chen A."/>
            <person name="Mavromatis K."/>
            <person name="Markowitz V."/>
            <person name="Szeto E."/>
            <person name="Mikhailova N."/>
            <person name="Pati A."/>
            <person name="Wagner M."/>
            <person name="Woyke T."/>
            <person name="Ollivier B."/>
            <person name="Klenk H.P."/>
            <person name="Spring S."/>
            <person name="Loy A."/>
        </authorList>
    </citation>
    <scope>NUCLEOTIDE SEQUENCE [LARGE SCALE GENOMIC DNA]</scope>
    <source>
        <strain evidence="3">ATCC BAA-275 / DSM 13257 / NCIMB 13706 / S10</strain>
    </source>
</reference>
<gene>
    <name evidence="2" type="ordered locus">Desmer_0102</name>
</gene>
<evidence type="ECO:0000256" key="1">
    <source>
        <dbReference type="SAM" id="Phobius"/>
    </source>
</evidence>
<dbReference type="KEGG" id="dmi:Desmer_0102"/>
<keyword evidence="1" id="KW-0812">Transmembrane</keyword>
<dbReference type="EMBL" id="CP003629">
    <property type="protein sequence ID" value="AFQ42199.1"/>
    <property type="molecule type" value="Genomic_DNA"/>
</dbReference>
<keyword evidence="3" id="KW-1185">Reference proteome</keyword>
<reference evidence="3" key="2">
    <citation type="submission" date="2012-08" db="EMBL/GenBank/DDBJ databases">
        <title>Finished genome of Desulfosporosinus meridiei DSM 13257.</title>
        <authorList>
            <person name="Huntemann M."/>
            <person name="Wei C.-L."/>
            <person name="Han J."/>
            <person name="Detter J.C."/>
            <person name="Han C."/>
            <person name="Davenport K."/>
            <person name="Daligault H."/>
            <person name="Erkkila T."/>
            <person name="Gu W."/>
            <person name="Munk A.C.C."/>
            <person name="Teshima H."/>
            <person name="Xu Y."/>
            <person name="Chain P."/>
            <person name="Tapia R."/>
            <person name="Chen A."/>
            <person name="Krypides N."/>
            <person name="Mavromatis K."/>
            <person name="Markowitz V."/>
            <person name="Szeto E."/>
            <person name="Ivanova N."/>
            <person name="Mikhailova N."/>
            <person name="Ovchinnikova G."/>
            <person name="Pagani I."/>
            <person name="Pati A."/>
            <person name="Goodwin L."/>
            <person name="Peters L."/>
            <person name="Pitluck S."/>
            <person name="Woyke T."/>
            <person name="Pester M."/>
            <person name="Spring S."/>
            <person name="Ollivier B."/>
            <person name="Rattei T."/>
            <person name="Klenk H.-P."/>
            <person name="Wagner M."/>
            <person name="Loy A."/>
        </authorList>
    </citation>
    <scope>NUCLEOTIDE SEQUENCE [LARGE SCALE GENOMIC DNA]</scope>
    <source>
        <strain evidence="3">ATCC BAA-275 / DSM 13257 / NCIMB 13706 / S10</strain>
    </source>
</reference>
<dbReference type="HOGENOM" id="CLU_147903_0_0_9"/>
<keyword evidence="1" id="KW-0472">Membrane</keyword>
<dbReference type="STRING" id="768704.Desmer_0102"/>
<evidence type="ECO:0000313" key="3">
    <source>
        <dbReference type="Proteomes" id="UP000005262"/>
    </source>
</evidence>
<name>J7IPV6_DESMD</name>
<organism evidence="2 3">
    <name type="scientific">Desulfosporosinus meridiei (strain ATCC BAA-275 / DSM 13257 / KCTC 12902 / NCIMB 13706 / S10)</name>
    <dbReference type="NCBI Taxonomy" id="768704"/>
    <lineage>
        <taxon>Bacteria</taxon>
        <taxon>Bacillati</taxon>
        <taxon>Bacillota</taxon>
        <taxon>Clostridia</taxon>
        <taxon>Eubacteriales</taxon>
        <taxon>Desulfitobacteriaceae</taxon>
        <taxon>Desulfosporosinus</taxon>
    </lineage>
</organism>
<sequence length="140" mass="16338">MKEGSKLIQYLKDPHTKKVQHFKERYQELDELSEVAVQIGDAQAYKSLQTEMKEVFFDYLTAVVVDSIYKIAPHVLIIWIISLKWPNITIPIVNWQIGILGAYLATYFLFHIGKWLIKPIKSMLFKSRLINLRTSQATKI</sequence>
<dbReference type="RefSeq" id="WP_014901126.1">
    <property type="nucleotide sequence ID" value="NC_018515.1"/>
</dbReference>
<dbReference type="AlphaFoldDB" id="J7IPV6"/>
<evidence type="ECO:0000313" key="2">
    <source>
        <dbReference type="EMBL" id="AFQ42199.1"/>
    </source>
</evidence>
<proteinExistence type="predicted"/>
<feature type="transmembrane region" description="Helical" evidence="1">
    <location>
        <begin position="56"/>
        <end position="81"/>
    </location>
</feature>
<accession>J7IPV6</accession>
<dbReference type="OrthoDB" id="1807841at2"/>
<protein>
    <submittedName>
        <fullName evidence="2">Uncharacterized protein</fullName>
    </submittedName>
</protein>
<feature type="transmembrane region" description="Helical" evidence="1">
    <location>
        <begin position="93"/>
        <end position="117"/>
    </location>
</feature>
<dbReference type="eggNOG" id="ENOG5032TCA">
    <property type="taxonomic scope" value="Bacteria"/>
</dbReference>
<dbReference type="Proteomes" id="UP000005262">
    <property type="component" value="Chromosome"/>
</dbReference>